<dbReference type="SUPFAM" id="SSF53633">
    <property type="entry name" value="Carbamate kinase-like"/>
    <property type="match status" value="1"/>
</dbReference>
<dbReference type="EC" id="2.7.4.26" evidence="2"/>
<dbReference type="Gene3D" id="3.40.1160.10">
    <property type="entry name" value="Acetylglutamate kinase-like"/>
    <property type="match status" value="1"/>
</dbReference>
<feature type="domain" description="Aspartate/glutamate/uridylate kinase" evidence="12">
    <location>
        <begin position="4"/>
        <end position="235"/>
    </location>
</feature>
<dbReference type="NCBIfam" id="NF040647">
    <property type="entry name" value="IPPK_Arch"/>
    <property type="match status" value="1"/>
</dbReference>
<feature type="binding site" evidence="10">
    <location>
        <position position="227"/>
    </location>
    <ligand>
        <name>ATP</name>
        <dbReference type="ChEBI" id="CHEBI:30616"/>
    </ligand>
</feature>
<organism evidence="13 14">
    <name type="scientific">Candidatus Woesebacteria bacterium GWA1_41_8</name>
    <dbReference type="NCBI Taxonomy" id="1802471"/>
    <lineage>
        <taxon>Bacteria</taxon>
        <taxon>Candidatus Woeseibacteriota</taxon>
    </lineage>
</organism>
<feature type="binding site" evidence="10">
    <location>
        <position position="54"/>
    </location>
    <ligand>
        <name>ATP</name>
        <dbReference type="ChEBI" id="CHEBI:30616"/>
    </ligand>
</feature>
<evidence type="ECO:0000256" key="5">
    <source>
        <dbReference type="ARBA" id="ARBA00022741"/>
    </source>
</evidence>
<proteinExistence type="inferred from homology"/>
<dbReference type="PANTHER" id="PTHR43654">
    <property type="entry name" value="GLUTAMATE 5-KINASE"/>
    <property type="match status" value="1"/>
</dbReference>
<evidence type="ECO:0000256" key="2">
    <source>
        <dbReference type="ARBA" id="ARBA00012908"/>
    </source>
</evidence>
<feature type="site" description="Transition state stabilizer" evidence="11">
    <location>
        <position position="17"/>
    </location>
</feature>
<evidence type="ECO:0000256" key="6">
    <source>
        <dbReference type="ARBA" id="ARBA00022777"/>
    </source>
</evidence>
<dbReference type="AlphaFoldDB" id="A0A1F7WIQ6"/>
<keyword evidence="7 10" id="KW-0067">ATP-binding</keyword>
<evidence type="ECO:0000256" key="9">
    <source>
        <dbReference type="ARBA" id="ARBA00049063"/>
    </source>
</evidence>
<dbReference type="STRING" id="1802471.A2115_02035"/>
<dbReference type="Proteomes" id="UP000176198">
    <property type="component" value="Unassembled WGS sequence"/>
</dbReference>
<evidence type="ECO:0000256" key="10">
    <source>
        <dbReference type="PIRSR" id="PIRSR016496-1"/>
    </source>
</evidence>
<accession>A0A1F7WIQ6</accession>
<feature type="binding site" evidence="10">
    <location>
        <begin position="8"/>
        <end position="12"/>
    </location>
    <ligand>
        <name>ATP</name>
        <dbReference type="ChEBI" id="CHEBI:30616"/>
    </ligand>
</feature>
<evidence type="ECO:0000256" key="4">
    <source>
        <dbReference type="ARBA" id="ARBA00022679"/>
    </source>
</evidence>
<sequence length="268" mass="29845">MHPLFILKLGGSVITAKREAKPIIKKDEITRIAKEIRDARSLKFFDLVLIHGVGSFGHGLAKKYELWKGIKRRSQIPAFSKTQMQTITLNNSLLEIFNSVGLPVLAINPTTTIIQKNAKLKLFDIKVIEHFLREHFIPVLYGTVVPDEKLIGSISSGDTMVTYLSKKLKAERAIFATDVDGIYTRDPNQFNKAKLINEITDKNYGEVIEGTQGSASKIDVGGGMRGKLEEIHDLAPGVETWIINGQKKNVIAKILSQRRVVGTKILLT</sequence>
<keyword evidence="6" id="KW-0418">Kinase</keyword>
<evidence type="ECO:0000313" key="13">
    <source>
        <dbReference type="EMBL" id="OGM02706.1"/>
    </source>
</evidence>
<dbReference type="InterPro" id="IPR001048">
    <property type="entry name" value="Asp/Glu/Uridylate_kinase"/>
</dbReference>
<keyword evidence="5 10" id="KW-0547">Nucleotide-binding</keyword>
<comment type="similarity">
    <text evidence="1">Belongs to the isopentenyl phosphate kinase family.</text>
</comment>
<dbReference type="GO" id="GO:0102043">
    <property type="term" value="F:isopentenyl phosphate kinase activity"/>
    <property type="evidence" value="ECO:0007669"/>
    <property type="project" value="UniProtKB-EC"/>
</dbReference>
<dbReference type="GO" id="GO:0005524">
    <property type="term" value="F:ATP binding"/>
    <property type="evidence" value="ECO:0007669"/>
    <property type="project" value="UniProtKB-KW"/>
</dbReference>
<evidence type="ECO:0000313" key="14">
    <source>
        <dbReference type="Proteomes" id="UP000176198"/>
    </source>
</evidence>
<evidence type="ECO:0000256" key="3">
    <source>
        <dbReference type="ARBA" id="ARBA00017267"/>
    </source>
</evidence>
<evidence type="ECO:0000256" key="11">
    <source>
        <dbReference type="PIRSR" id="PIRSR016496-2"/>
    </source>
</evidence>
<dbReference type="GO" id="GO:0016301">
    <property type="term" value="F:kinase activity"/>
    <property type="evidence" value="ECO:0007669"/>
    <property type="project" value="UniProtKB-KW"/>
</dbReference>
<keyword evidence="8" id="KW-0414">Isoprene biosynthesis</keyword>
<comment type="catalytic activity">
    <reaction evidence="9">
        <text>isopentenyl phosphate + ATP = isopentenyl diphosphate + ADP</text>
        <dbReference type="Rhea" id="RHEA:33963"/>
        <dbReference type="ChEBI" id="CHEBI:30616"/>
        <dbReference type="ChEBI" id="CHEBI:65078"/>
        <dbReference type="ChEBI" id="CHEBI:128769"/>
        <dbReference type="ChEBI" id="CHEBI:456216"/>
        <dbReference type="EC" id="2.7.4.26"/>
    </reaction>
</comment>
<evidence type="ECO:0000256" key="8">
    <source>
        <dbReference type="ARBA" id="ARBA00023229"/>
    </source>
</evidence>
<evidence type="ECO:0000259" key="12">
    <source>
        <dbReference type="Pfam" id="PF00696"/>
    </source>
</evidence>
<dbReference type="PANTHER" id="PTHR43654:SF1">
    <property type="entry name" value="ISOPENTENYL PHOSPHATE KINASE"/>
    <property type="match status" value="1"/>
</dbReference>
<dbReference type="InterPro" id="IPR036393">
    <property type="entry name" value="AceGlu_kinase-like_sf"/>
</dbReference>
<gene>
    <name evidence="13" type="ORF">A2115_02035</name>
</gene>
<evidence type="ECO:0000256" key="1">
    <source>
        <dbReference type="ARBA" id="ARBA00010540"/>
    </source>
</evidence>
<reference evidence="13 14" key="1">
    <citation type="journal article" date="2016" name="Nat. Commun.">
        <title>Thousands of microbial genomes shed light on interconnected biogeochemical processes in an aquifer system.</title>
        <authorList>
            <person name="Anantharaman K."/>
            <person name="Brown C.T."/>
            <person name="Hug L.A."/>
            <person name="Sharon I."/>
            <person name="Castelle C.J."/>
            <person name="Probst A.J."/>
            <person name="Thomas B.C."/>
            <person name="Singh A."/>
            <person name="Wilkins M.J."/>
            <person name="Karaoz U."/>
            <person name="Brodie E.L."/>
            <person name="Williams K.H."/>
            <person name="Hubbard S.S."/>
            <person name="Banfield J.F."/>
        </authorList>
    </citation>
    <scope>NUCLEOTIDE SEQUENCE [LARGE SCALE GENOMIC DNA]</scope>
</reference>
<protein>
    <recommendedName>
        <fullName evidence="3">Isopentenyl phosphate kinase</fullName>
        <ecNumber evidence="2">2.7.4.26</ecNumber>
    </recommendedName>
</protein>
<feature type="binding site" evidence="10">
    <location>
        <position position="223"/>
    </location>
    <ligand>
        <name>ATP</name>
        <dbReference type="ChEBI" id="CHEBI:30616"/>
    </ligand>
</feature>
<feature type="binding site" evidence="10">
    <location>
        <position position="178"/>
    </location>
    <ligand>
        <name>ATP</name>
        <dbReference type="ChEBI" id="CHEBI:30616"/>
    </ligand>
</feature>
<evidence type="ECO:0000256" key="7">
    <source>
        <dbReference type="ARBA" id="ARBA00022840"/>
    </source>
</evidence>
<dbReference type="GO" id="GO:0005829">
    <property type="term" value="C:cytosol"/>
    <property type="evidence" value="ECO:0007669"/>
    <property type="project" value="TreeGrafter"/>
</dbReference>
<dbReference type="InterPro" id="IPR024192">
    <property type="entry name" value="Fosfomycin_R_FomA-type"/>
</dbReference>
<dbReference type="PIRSF" id="PIRSF016496">
    <property type="entry name" value="Kin_FomA"/>
    <property type="match status" value="1"/>
</dbReference>
<comment type="caution">
    <text evidence="13">The sequence shown here is derived from an EMBL/GenBank/DDBJ whole genome shotgun (WGS) entry which is preliminary data.</text>
</comment>
<dbReference type="CDD" id="cd04241">
    <property type="entry name" value="AAK_FomA-like"/>
    <property type="match status" value="1"/>
</dbReference>
<dbReference type="GO" id="GO:0016114">
    <property type="term" value="P:terpenoid biosynthetic process"/>
    <property type="evidence" value="ECO:0007669"/>
    <property type="project" value="TreeGrafter"/>
</dbReference>
<feature type="binding site" evidence="10">
    <location>
        <position position="157"/>
    </location>
    <ligand>
        <name>substrate</name>
    </ligand>
</feature>
<keyword evidence="4" id="KW-0808">Transferase</keyword>
<name>A0A1F7WIQ6_9BACT</name>
<feature type="binding site" evidence="10">
    <location>
        <position position="58"/>
    </location>
    <ligand>
        <name>substrate</name>
    </ligand>
</feature>
<dbReference type="Pfam" id="PF00696">
    <property type="entry name" value="AA_kinase"/>
    <property type="match status" value="1"/>
</dbReference>
<dbReference type="EMBL" id="MGFJ01000016">
    <property type="protein sequence ID" value="OGM02706.1"/>
    <property type="molecule type" value="Genomic_DNA"/>
</dbReference>